<evidence type="ECO:0000313" key="3">
    <source>
        <dbReference type="Proteomes" id="UP000278673"/>
    </source>
</evidence>
<sequence>MVPAGHAEGPGRLAVPPDPADWRGKPVAPVPLTDAACAWRAATAEGPGRAAFADLAHHQARLTRLYLTLADASGNAPRVALTAPPGDPTFVVQVLAVRAGAVLTVGGPGLAVPEDANVLHCSTDQLDAFAATLGDRPAPRLVLAAGRPPSLSVRQRMARLGVRVVHTAPWPGPWGDPAGDAPATWPLLGAEARPVPAGTPGELAPAAPLCGRAGSPAATAVTHPPDPWSARPGGRLFRSGHHTRIAVDGQLDVLCWATPDTPPVVSRVEAVLRELPGVAQAAAVPPPLDETAAPLTVFLVPDPRRAPGERGLRAALPAGTLPRGGVRFVTLPRLPLTGAGGPDRAALTRLALAIRRR</sequence>
<feature type="region of interest" description="Disordered" evidence="1">
    <location>
        <begin position="1"/>
        <end position="22"/>
    </location>
</feature>
<keyword evidence="3" id="KW-1185">Reference proteome</keyword>
<gene>
    <name evidence="2" type="ORF">EBN88_25020</name>
</gene>
<protein>
    <recommendedName>
        <fullName evidence="4">AMP-dependent synthetase/ligase domain-containing protein</fullName>
    </recommendedName>
</protein>
<accession>A0A3M2L7G6</accession>
<evidence type="ECO:0008006" key="4">
    <source>
        <dbReference type="Google" id="ProtNLM"/>
    </source>
</evidence>
<dbReference type="AlphaFoldDB" id="A0A3M2L7G6"/>
<evidence type="ECO:0000256" key="1">
    <source>
        <dbReference type="SAM" id="MobiDB-lite"/>
    </source>
</evidence>
<dbReference type="SUPFAM" id="SSF56801">
    <property type="entry name" value="Acetyl-CoA synthetase-like"/>
    <property type="match status" value="1"/>
</dbReference>
<evidence type="ECO:0000313" key="2">
    <source>
        <dbReference type="EMBL" id="RMI32503.1"/>
    </source>
</evidence>
<dbReference type="InterPro" id="IPR042099">
    <property type="entry name" value="ANL_N_sf"/>
</dbReference>
<name>A0A3M2L7G6_9ACTN</name>
<comment type="caution">
    <text evidence="2">The sequence shown here is derived from an EMBL/GenBank/DDBJ whole genome shotgun (WGS) entry which is preliminary data.</text>
</comment>
<proteinExistence type="predicted"/>
<dbReference type="EMBL" id="RFFJ01000199">
    <property type="protein sequence ID" value="RMI32503.1"/>
    <property type="molecule type" value="Genomic_DNA"/>
</dbReference>
<dbReference type="InterPro" id="IPR045851">
    <property type="entry name" value="AMP-bd_C_sf"/>
</dbReference>
<dbReference type="Gene3D" id="3.30.300.30">
    <property type="match status" value="1"/>
</dbReference>
<reference evidence="2 3" key="1">
    <citation type="submission" date="2018-10" db="EMBL/GenBank/DDBJ databases">
        <title>Isolation, diversity and antifungal activity of actinobacteria from wheat.</title>
        <authorList>
            <person name="Han C."/>
        </authorList>
    </citation>
    <scope>NUCLEOTIDE SEQUENCE [LARGE SCALE GENOMIC DNA]</scope>
    <source>
        <strain evidence="2 3">NEAU-YY642</strain>
    </source>
</reference>
<organism evidence="2 3">
    <name type="scientific">Streptomyces triticirhizae</name>
    <dbReference type="NCBI Taxonomy" id="2483353"/>
    <lineage>
        <taxon>Bacteria</taxon>
        <taxon>Bacillati</taxon>
        <taxon>Actinomycetota</taxon>
        <taxon>Actinomycetes</taxon>
        <taxon>Kitasatosporales</taxon>
        <taxon>Streptomycetaceae</taxon>
        <taxon>Streptomyces</taxon>
    </lineage>
</organism>
<dbReference type="Gene3D" id="3.40.50.12780">
    <property type="entry name" value="N-terminal domain of ligase-like"/>
    <property type="match status" value="1"/>
</dbReference>
<dbReference type="Proteomes" id="UP000278673">
    <property type="component" value="Unassembled WGS sequence"/>
</dbReference>